<dbReference type="FunFam" id="2.40.10.10:FF:000002">
    <property type="entry name" value="Transmembrane protease serine"/>
    <property type="match status" value="1"/>
</dbReference>
<dbReference type="GO" id="GO:0006508">
    <property type="term" value="P:proteolysis"/>
    <property type="evidence" value="ECO:0007669"/>
    <property type="project" value="UniProtKB-KW"/>
</dbReference>
<keyword evidence="4" id="KW-0732">Signal</keyword>
<dbReference type="PROSITE" id="PS00134">
    <property type="entry name" value="TRYPSIN_HIS"/>
    <property type="match status" value="1"/>
</dbReference>
<keyword evidence="6" id="KW-1185">Reference proteome</keyword>
<dbReference type="GeneID" id="110210512"/>
<dbReference type="InterPro" id="IPR018114">
    <property type="entry name" value="TRYPSIN_HIS"/>
</dbReference>
<dbReference type="FunCoup" id="A0A6P5KHM3">
    <property type="interactions" value="97"/>
</dbReference>
<dbReference type="PRINTS" id="PR00722">
    <property type="entry name" value="CHYMOTRYPSIN"/>
</dbReference>
<evidence type="ECO:0000256" key="2">
    <source>
        <dbReference type="ARBA" id="ARBA00024195"/>
    </source>
</evidence>
<proteinExistence type="inferred from homology"/>
<dbReference type="InterPro" id="IPR001314">
    <property type="entry name" value="Peptidase_S1A"/>
</dbReference>
<protein>
    <submittedName>
        <fullName evidence="7">Serine protease 55</fullName>
    </submittedName>
</protein>
<evidence type="ECO:0000313" key="7">
    <source>
        <dbReference type="RefSeq" id="XP_020845145.1"/>
    </source>
</evidence>
<dbReference type="InterPro" id="IPR009003">
    <property type="entry name" value="Peptidase_S1_PA"/>
</dbReference>
<dbReference type="RefSeq" id="XP_020845145.1">
    <property type="nucleotide sequence ID" value="XM_020989486.1"/>
</dbReference>
<dbReference type="PANTHER" id="PTHR24253">
    <property type="entry name" value="TRANSMEMBRANE PROTEASE SERINE"/>
    <property type="match status" value="1"/>
</dbReference>
<dbReference type="CTD" id="203074"/>
<dbReference type="PROSITE" id="PS00135">
    <property type="entry name" value="TRYPSIN_SER"/>
    <property type="match status" value="1"/>
</dbReference>
<evidence type="ECO:0000256" key="1">
    <source>
        <dbReference type="ARBA" id="ARBA00023157"/>
    </source>
</evidence>
<feature type="chain" id="PRO_5028234216" evidence="4">
    <location>
        <begin position="19"/>
        <end position="355"/>
    </location>
</feature>
<keyword evidence="3 7" id="KW-0645">Protease</keyword>
<dbReference type="PROSITE" id="PS50240">
    <property type="entry name" value="TRYPSIN_DOM"/>
    <property type="match status" value="1"/>
</dbReference>
<accession>A0A6P5KHM3</accession>
<dbReference type="SUPFAM" id="SSF50494">
    <property type="entry name" value="Trypsin-like serine proteases"/>
    <property type="match status" value="1"/>
</dbReference>
<evidence type="ECO:0000259" key="5">
    <source>
        <dbReference type="PROSITE" id="PS50240"/>
    </source>
</evidence>
<feature type="signal peptide" evidence="4">
    <location>
        <begin position="1"/>
        <end position="18"/>
    </location>
</feature>
<dbReference type="CDD" id="cd00190">
    <property type="entry name" value="Tryp_SPc"/>
    <property type="match status" value="1"/>
</dbReference>
<evidence type="ECO:0000256" key="4">
    <source>
        <dbReference type="SAM" id="SignalP"/>
    </source>
</evidence>
<dbReference type="KEGG" id="pcw:110210512"/>
<organism evidence="6 7">
    <name type="scientific">Phascolarctos cinereus</name>
    <name type="common">Koala</name>
    <dbReference type="NCBI Taxonomy" id="38626"/>
    <lineage>
        <taxon>Eukaryota</taxon>
        <taxon>Metazoa</taxon>
        <taxon>Chordata</taxon>
        <taxon>Craniata</taxon>
        <taxon>Vertebrata</taxon>
        <taxon>Euteleostomi</taxon>
        <taxon>Mammalia</taxon>
        <taxon>Metatheria</taxon>
        <taxon>Diprotodontia</taxon>
        <taxon>Phascolarctidae</taxon>
        <taxon>Phascolarctos</taxon>
    </lineage>
</organism>
<evidence type="ECO:0000313" key="6">
    <source>
        <dbReference type="Proteomes" id="UP000515140"/>
    </source>
</evidence>
<dbReference type="SMART" id="SM00020">
    <property type="entry name" value="Tryp_SPc"/>
    <property type="match status" value="1"/>
</dbReference>
<dbReference type="Proteomes" id="UP000515140">
    <property type="component" value="Unplaced"/>
</dbReference>
<dbReference type="PANTHER" id="PTHR24253:SF8">
    <property type="entry name" value="SERINE PROTEASE 52"/>
    <property type="match status" value="1"/>
</dbReference>
<keyword evidence="3" id="KW-0378">Hydrolase</keyword>
<dbReference type="InParanoid" id="A0A6P5KHM3"/>
<evidence type="ECO:0000256" key="3">
    <source>
        <dbReference type="RuleBase" id="RU363034"/>
    </source>
</evidence>
<name>A0A6P5KHM3_PHACI</name>
<dbReference type="InterPro" id="IPR001254">
    <property type="entry name" value="Trypsin_dom"/>
</dbReference>
<dbReference type="InterPro" id="IPR043504">
    <property type="entry name" value="Peptidase_S1_PA_chymotrypsin"/>
</dbReference>
<reference evidence="7" key="1">
    <citation type="submission" date="2025-08" db="UniProtKB">
        <authorList>
            <consortium name="RefSeq"/>
        </authorList>
    </citation>
    <scope>IDENTIFICATION</scope>
    <source>
        <tissue evidence="7">Spleen</tissue>
    </source>
</reference>
<dbReference type="InterPro" id="IPR033116">
    <property type="entry name" value="TRYPSIN_SER"/>
</dbReference>
<dbReference type="AlphaFoldDB" id="A0A6P5KHM3"/>
<sequence>MLLLPMFFYFPLLEKTLGRKDRHIACGQVHTPSILKTEAAPILGGVDATCFEVPWQVGIYFNNTFLCGGSILDKLWILTASHCFIDDKLEDFLGQGSPFHFVRHIFSSSLNRFLYNGHPLMLVLPCRVKQKKPVLFGNAVTLEEFDSERVEKRNVSKLILHPNFNEMFMDHDIALMLLDSPIEFNIQKIPICLTKTIKDVKECWVSGWGLTRPVKQMSIPLQKVHLELLKQEECYKKVYLLTDNMICAWDPEGKRDSCPGDSGGPLVCNSKNNEKVWYQIGIVSWGEGCGRKGKPGVYTAVSNYLFWIVLKTREVGHPYVVSSSEYFFVPPPCLILTSYFSSLLLQKIFFLFTIT</sequence>
<keyword evidence="3" id="KW-0720">Serine protease</keyword>
<dbReference type="GO" id="GO:0004252">
    <property type="term" value="F:serine-type endopeptidase activity"/>
    <property type="evidence" value="ECO:0007669"/>
    <property type="project" value="InterPro"/>
</dbReference>
<keyword evidence="1" id="KW-1015">Disulfide bond</keyword>
<comment type="similarity">
    <text evidence="2">Belongs to the peptidase S1 family. CLIP subfamily.</text>
</comment>
<feature type="domain" description="Peptidase S1" evidence="5">
    <location>
        <begin position="42"/>
        <end position="313"/>
    </location>
</feature>
<dbReference type="Pfam" id="PF00089">
    <property type="entry name" value="Trypsin"/>
    <property type="match status" value="2"/>
</dbReference>
<dbReference type="Gene3D" id="2.40.10.10">
    <property type="entry name" value="Trypsin-like serine proteases"/>
    <property type="match status" value="3"/>
</dbReference>
<gene>
    <name evidence="7" type="primary">PRSS55</name>
</gene>